<dbReference type="KEGG" id="saal:L336_0688"/>
<dbReference type="EMBL" id="CP005957">
    <property type="protein sequence ID" value="AGL62393.1"/>
    <property type="molecule type" value="Genomic_DNA"/>
</dbReference>
<reference evidence="2 3" key="1">
    <citation type="journal article" date="2013" name="Nat. Biotechnol.">
        <title>Genome sequences of rare, uncultured bacteria obtained by differential coverage binning of multiple metagenomes.</title>
        <authorList>
            <person name="Albertsen M."/>
            <person name="Hugenholtz P."/>
            <person name="Skarshewski A."/>
            <person name="Nielsen K.L."/>
            <person name="Tyson G.W."/>
            <person name="Nielsen P.H."/>
        </authorList>
    </citation>
    <scope>NUCLEOTIDE SEQUENCE [LARGE SCALE GENOMIC DNA]</scope>
    <source>
        <strain evidence="2">TM71</strain>
    </source>
</reference>
<keyword evidence="1" id="KW-0472">Membrane</keyword>
<protein>
    <recommendedName>
        <fullName evidence="4">DUF11 domain-containing protein</fullName>
    </recommendedName>
</protein>
<organism evidence="2 3">
    <name type="scientific">Candidatus Saccharimonas aalborgensis</name>
    <dbReference type="NCBI Taxonomy" id="1332188"/>
    <lineage>
        <taxon>Bacteria</taxon>
        <taxon>Candidatus Saccharimonadota</taxon>
        <taxon>Candidatus Saccharimonadia</taxon>
        <taxon>Candidatus Saccharimonadales</taxon>
        <taxon>Candidatus Saccharimonadaceae</taxon>
        <taxon>Candidatus Saccharimonas</taxon>
    </lineage>
</organism>
<dbReference type="Proteomes" id="UP000013893">
    <property type="component" value="Chromosome"/>
</dbReference>
<evidence type="ECO:0000313" key="3">
    <source>
        <dbReference type="Proteomes" id="UP000013893"/>
    </source>
</evidence>
<dbReference type="HOGENOM" id="CLU_509679_0_0_0"/>
<feature type="transmembrane region" description="Helical" evidence="1">
    <location>
        <begin position="56"/>
        <end position="73"/>
    </location>
</feature>
<gene>
    <name evidence="2" type="ORF">L336_0688</name>
</gene>
<name>R4PLC2_9BACT</name>
<sequence length="573" mass="63245">MLKYTRKKYMIPKYKHTTGDAMFRKLISNIAFSPALVGQLGFYAKRLRKEETTRRIGLIFTVLALVVQSFAVFSPPESANASSPSNFIYGGVTSLQDYLNHYDANTNNIRDLYNTLGITRQEMAAAKLQYLNSKRDGLISWGLTSHFSYAQGERTYTIKTSSGAMRTYYNRPLTLWNSAPSGSNYYIYVGYSAKLGWFGLMKVCGNLVTKTVPPPPQCPAGTVGTYPNCTPPPKMCTIPGKTTITADDARCKYEPVARCERLSVTPLANNLYQLDGKAYVDHGATIAKYTYVIKRNGIVVETHPASSTSDTNQYVFDSKGVEGDYTIELVVQTSLGEMRGDDCTKTFHIAAPEKCPQNPSLLKSDPECQPCPGDATLWIKDQKCKASLVETKTAQNTTQGKDATSVVAKPSDRVVYSLNIENKGLAPTSVSIREELSDVLEYSSVIDNGSGTLSNKVLTWPTITLKPGEKQTRMFTVQVFNTIPAMGEGVSDKTSYDCKITNTFGNSVDISVDCPVQKKIIEQTVSQLPHTGPAENMLFAGSILAVVSYFYARSRQMKKEVRLIRRELNSGTI</sequence>
<evidence type="ECO:0008006" key="4">
    <source>
        <dbReference type="Google" id="ProtNLM"/>
    </source>
</evidence>
<keyword evidence="3" id="KW-1185">Reference proteome</keyword>
<dbReference type="AlphaFoldDB" id="R4PLC2"/>
<accession>R4PLC2</accession>
<keyword evidence="1" id="KW-1133">Transmembrane helix</keyword>
<proteinExistence type="predicted"/>
<keyword evidence="1" id="KW-0812">Transmembrane</keyword>
<dbReference type="STRING" id="1332188.L336_0688"/>
<evidence type="ECO:0000256" key="1">
    <source>
        <dbReference type="SAM" id="Phobius"/>
    </source>
</evidence>
<evidence type="ECO:0000313" key="2">
    <source>
        <dbReference type="EMBL" id="AGL62393.1"/>
    </source>
</evidence>